<dbReference type="Proteomes" id="UP001157126">
    <property type="component" value="Unassembled WGS sequence"/>
</dbReference>
<evidence type="ECO:0000256" key="4">
    <source>
        <dbReference type="ARBA" id="ARBA00022553"/>
    </source>
</evidence>
<dbReference type="CDD" id="cd00082">
    <property type="entry name" value="HisKA"/>
    <property type="match status" value="1"/>
</dbReference>
<dbReference type="InterPro" id="IPR036890">
    <property type="entry name" value="HATPase_C_sf"/>
</dbReference>
<dbReference type="InterPro" id="IPR004358">
    <property type="entry name" value="Sig_transdc_His_kin-like_C"/>
</dbReference>
<evidence type="ECO:0000256" key="9">
    <source>
        <dbReference type="ARBA" id="ARBA00023012"/>
    </source>
</evidence>
<evidence type="ECO:0000256" key="8">
    <source>
        <dbReference type="ARBA" id="ARBA00022840"/>
    </source>
</evidence>
<keyword evidence="12" id="KW-0472">Membrane</keyword>
<evidence type="ECO:0000259" key="13">
    <source>
        <dbReference type="PROSITE" id="PS50109"/>
    </source>
</evidence>
<feature type="region of interest" description="Disordered" evidence="11">
    <location>
        <begin position="666"/>
        <end position="729"/>
    </location>
</feature>
<dbReference type="Gene3D" id="3.30.565.10">
    <property type="entry name" value="Histidine kinase-like ATPase, C-terminal domain"/>
    <property type="match status" value="1"/>
</dbReference>
<evidence type="ECO:0000256" key="7">
    <source>
        <dbReference type="ARBA" id="ARBA00022777"/>
    </source>
</evidence>
<evidence type="ECO:0000256" key="12">
    <source>
        <dbReference type="SAM" id="Phobius"/>
    </source>
</evidence>
<keyword evidence="9" id="KW-0902">Two-component regulatory system</keyword>
<keyword evidence="4" id="KW-0597">Phosphoprotein</keyword>
<feature type="transmembrane region" description="Helical" evidence="12">
    <location>
        <begin position="255"/>
        <end position="277"/>
    </location>
</feature>
<feature type="transmembrane region" description="Helical" evidence="12">
    <location>
        <begin position="53"/>
        <end position="73"/>
    </location>
</feature>
<name>A0ABQ6IM78_9MICO</name>
<dbReference type="PRINTS" id="PR00344">
    <property type="entry name" value="BCTRLSENSOR"/>
</dbReference>
<dbReference type="EC" id="2.7.13.3" evidence="3"/>
<evidence type="ECO:0000256" key="1">
    <source>
        <dbReference type="ARBA" id="ARBA00000085"/>
    </source>
</evidence>
<comment type="caution">
    <text evidence="14">The sequence shown here is derived from an EMBL/GenBank/DDBJ whole genome shotgun (WGS) entry which is preliminary data.</text>
</comment>
<dbReference type="InterPro" id="IPR005467">
    <property type="entry name" value="His_kinase_dom"/>
</dbReference>
<dbReference type="PANTHER" id="PTHR42878">
    <property type="entry name" value="TWO-COMPONENT HISTIDINE KINASE"/>
    <property type="match status" value="1"/>
</dbReference>
<sequence>MDGESGWTHVRRACLRVLGPHTPALTRHTAYAVLFGVSVIVGRMTVAPETGLALVWPAAGVAFVWFLTTAAAGGTLRANGSSLVTVAILVITTPLNIASGLAPSYAFVFALGNAAAGFFAAWAYRLARPRGAFDLTRLRHVPALLGASLAAGFGSALWGPLYSVVVTGADPELLWHSIARNGIGTLIFGAVSLRLLSPAPTVRSAGPVWLVALAVSGVAGYWWAFIAAPHLPITFLLTCLTVFAALVLHADGFMAYVLVTGGFILSASVAEIGPYALADASGGVFIAQAFVGAQAVIGLLLCLGREDQERLIRDVRRSRREAERQSELIGRVVAGMSEAVVAVDGRRVIVGNGAAEELLGITTGMSIDGTVLAAGGTQGELPLDRALRGRSDAQDILLDGGGGSRPRVLSVRAHPLAGHPGFALAVARDVTDHRRQVSELSSFASVVAHDLLNPIGAVEGWLEIVEDETDAQTPGIIVSSLRRAQGSTRRLREIVTGLHGYSVARGGELSPVELGLQALGERLAAGRVEAAAMNGGGVVPDIRVDADQAVLADEALIAQVLDNLLGNSIKYTAPGRIAHITLTATPPVEGFVTVRVDDDGIGIPEGEREKVFEEFHRVEGHAGAYVGTGLGLSICRRMVERHGGRIRALASPLGGTRMEFTLPAAATPEALDDDRATRRPESADGQTRAAGEQARAAQEAVRSTAPRGSEQRSTATAADAVGARSRFGR</sequence>
<dbReference type="Gene3D" id="3.30.450.20">
    <property type="entry name" value="PAS domain"/>
    <property type="match status" value="1"/>
</dbReference>
<keyword evidence="12" id="KW-1133">Transmembrane helix</keyword>
<comment type="subcellular location">
    <subcellularLocation>
        <location evidence="2">Cell membrane</location>
    </subcellularLocation>
</comment>
<dbReference type="SMART" id="SM00388">
    <property type="entry name" value="HisKA"/>
    <property type="match status" value="1"/>
</dbReference>
<dbReference type="PROSITE" id="PS50109">
    <property type="entry name" value="HIS_KIN"/>
    <property type="match status" value="1"/>
</dbReference>
<reference evidence="15" key="1">
    <citation type="journal article" date="2019" name="Int. J. Syst. Evol. Microbiol.">
        <title>The Global Catalogue of Microorganisms (GCM) 10K type strain sequencing project: providing services to taxonomists for standard genome sequencing and annotation.</title>
        <authorList>
            <consortium name="The Broad Institute Genomics Platform"/>
            <consortium name="The Broad Institute Genome Sequencing Center for Infectious Disease"/>
            <person name="Wu L."/>
            <person name="Ma J."/>
        </authorList>
    </citation>
    <scope>NUCLEOTIDE SEQUENCE [LARGE SCALE GENOMIC DNA]</scope>
    <source>
        <strain evidence="15">NBRC 113072</strain>
    </source>
</reference>
<keyword evidence="8" id="KW-0067">ATP-binding</keyword>
<organism evidence="14 15">
    <name type="scientific">Mobilicoccus caccae</name>
    <dbReference type="NCBI Taxonomy" id="1859295"/>
    <lineage>
        <taxon>Bacteria</taxon>
        <taxon>Bacillati</taxon>
        <taxon>Actinomycetota</taxon>
        <taxon>Actinomycetes</taxon>
        <taxon>Micrococcales</taxon>
        <taxon>Dermatophilaceae</taxon>
        <taxon>Mobilicoccus</taxon>
    </lineage>
</organism>
<evidence type="ECO:0000256" key="6">
    <source>
        <dbReference type="ARBA" id="ARBA00022741"/>
    </source>
</evidence>
<dbReference type="InterPro" id="IPR003594">
    <property type="entry name" value="HATPase_dom"/>
</dbReference>
<evidence type="ECO:0000313" key="14">
    <source>
        <dbReference type="EMBL" id="GMA39012.1"/>
    </source>
</evidence>
<feature type="transmembrane region" description="Helical" evidence="12">
    <location>
        <begin position="138"/>
        <end position="158"/>
    </location>
</feature>
<keyword evidence="12" id="KW-0812">Transmembrane</keyword>
<feature type="transmembrane region" description="Helical" evidence="12">
    <location>
        <begin position="231"/>
        <end position="248"/>
    </location>
</feature>
<proteinExistence type="predicted"/>
<dbReference type="SUPFAM" id="SSF55874">
    <property type="entry name" value="ATPase domain of HSP90 chaperone/DNA topoisomerase II/histidine kinase"/>
    <property type="match status" value="1"/>
</dbReference>
<accession>A0ABQ6IM78</accession>
<evidence type="ECO:0000256" key="11">
    <source>
        <dbReference type="SAM" id="MobiDB-lite"/>
    </source>
</evidence>
<keyword evidence="5" id="KW-0808">Transferase</keyword>
<dbReference type="InterPro" id="IPR050351">
    <property type="entry name" value="BphY/WalK/GraS-like"/>
</dbReference>
<keyword evidence="7" id="KW-0418">Kinase</keyword>
<dbReference type="RefSeq" id="WP_284303013.1">
    <property type="nucleotide sequence ID" value="NZ_BSUO01000001.1"/>
</dbReference>
<feature type="transmembrane region" description="Helical" evidence="12">
    <location>
        <begin position="208"/>
        <end position="225"/>
    </location>
</feature>
<feature type="compositionally biased region" description="Basic and acidic residues" evidence="11">
    <location>
        <begin position="673"/>
        <end position="682"/>
    </location>
</feature>
<dbReference type="EMBL" id="BSUO01000001">
    <property type="protein sequence ID" value="GMA39012.1"/>
    <property type="molecule type" value="Genomic_DNA"/>
</dbReference>
<evidence type="ECO:0000256" key="10">
    <source>
        <dbReference type="ARBA" id="ARBA00039401"/>
    </source>
</evidence>
<feature type="transmembrane region" description="Helical" evidence="12">
    <location>
        <begin position="178"/>
        <end position="196"/>
    </location>
</feature>
<feature type="transmembrane region" description="Helical" evidence="12">
    <location>
        <begin position="29"/>
        <end position="47"/>
    </location>
</feature>
<protein>
    <recommendedName>
        <fullName evidence="10">Sensor-like histidine kinase SenX3</fullName>
        <ecNumber evidence="3">2.7.13.3</ecNumber>
    </recommendedName>
</protein>
<feature type="compositionally biased region" description="Low complexity" evidence="11">
    <location>
        <begin position="688"/>
        <end position="700"/>
    </location>
</feature>
<evidence type="ECO:0000256" key="2">
    <source>
        <dbReference type="ARBA" id="ARBA00004236"/>
    </source>
</evidence>
<dbReference type="Pfam" id="PF02518">
    <property type="entry name" value="HATPase_c"/>
    <property type="match status" value="1"/>
</dbReference>
<dbReference type="PANTHER" id="PTHR42878:SF7">
    <property type="entry name" value="SENSOR HISTIDINE KINASE GLRK"/>
    <property type="match status" value="1"/>
</dbReference>
<evidence type="ECO:0000256" key="5">
    <source>
        <dbReference type="ARBA" id="ARBA00022679"/>
    </source>
</evidence>
<keyword evidence="15" id="KW-1185">Reference proteome</keyword>
<keyword evidence="6" id="KW-0547">Nucleotide-binding</keyword>
<dbReference type="CDD" id="cd00075">
    <property type="entry name" value="HATPase"/>
    <property type="match status" value="1"/>
</dbReference>
<gene>
    <name evidence="14" type="ORF">GCM10025883_10570</name>
</gene>
<dbReference type="SMART" id="SM00387">
    <property type="entry name" value="HATPase_c"/>
    <property type="match status" value="1"/>
</dbReference>
<dbReference type="InterPro" id="IPR036097">
    <property type="entry name" value="HisK_dim/P_sf"/>
</dbReference>
<evidence type="ECO:0000256" key="3">
    <source>
        <dbReference type="ARBA" id="ARBA00012438"/>
    </source>
</evidence>
<comment type="catalytic activity">
    <reaction evidence="1">
        <text>ATP + protein L-histidine = ADP + protein N-phospho-L-histidine.</text>
        <dbReference type="EC" id="2.7.13.3"/>
    </reaction>
</comment>
<evidence type="ECO:0000313" key="15">
    <source>
        <dbReference type="Proteomes" id="UP001157126"/>
    </source>
</evidence>
<feature type="transmembrane region" description="Helical" evidence="12">
    <location>
        <begin position="283"/>
        <end position="303"/>
    </location>
</feature>
<dbReference type="SUPFAM" id="SSF47384">
    <property type="entry name" value="Homodimeric domain of signal transducing histidine kinase"/>
    <property type="match status" value="1"/>
</dbReference>
<feature type="transmembrane region" description="Helical" evidence="12">
    <location>
        <begin position="105"/>
        <end position="126"/>
    </location>
</feature>
<dbReference type="InterPro" id="IPR003661">
    <property type="entry name" value="HisK_dim/P_dom"/>
</dbReference>
<feature type="domain" description="Histidine kinase" evidence="13">
    <location>
        <begin position="446"/>
        <end position="666"/>
    </location>
</feature>
<feature type="transmembrane region" description="Helical" evidence="12">
    <location>
        <begin position="80"/>
        <end position="99"/>
    </location>
</feature>